<dbReference type="PANTHER" id="PTHR31988:SF19">
    <property type="entry name" value="9-O-ACETYL-N-ACETYLNEURAMINIC ACID DEACETYLASE-RELATED"/>
    <property type="match status" value="1"/>
</dbReference>
<keyword evidence="1" id="KW-0378">Hydrolase</keyword>
<dbReference type="InterPro" id="IPR005181">
    <property type="entry name" value="SASA"/>
</dbReference>
<accession>A0ABT5RWE4</accession>
<dbReference type="Pfam" id="PF03629">
    <property type="entry name" value="SASA"/>
    <property type="match status" value="1"/>
</dbReference>
<dbReference type="InterPro" id="IPR052940">
    <property type="entry name" value="Carb_Esterase_6"/>
</dbReference>
<evidence type="ECO:0000259" key="2">
    <source>
        <dbReference type="Pfam" id="PF03629"/>
    </source>
</evidence>
<organism evidence="3 4">
    <name type="scientific">Acidovorax benzenivorans</name>
    <dbReference type="NCBI Taxonomy" id="2987520"/>
    <lineage>
        <taxon>Bacteria</taxon>
        <taxon>Pseudomonadati</taxon>
        <taxon>Pseudomonadota</taxon>
        <taxon>Betaproteobacteria</taxon>
        <taxon>Burkholderiales</taxon>
        <taxon>Comamonadaceae</taxon>
        <taxon>Acidovorax</taxon>
    </lineage>
</organism>
<dbReference type="Gene3D" id="3.40.50.1110">
    <property type="entry name" value="SGNH hydrolase"/>
    <property type="match status" value="1"/>
</dbReference>
<dbReference type="Proteomes" id="UP001148932">
    <property type="component" value="Unassembled WGS sequence"/>
</dbReference>
<gene>
    <name evidence="3" type="ORF">OIN59_11305</name>
</gene>
<dbReference type="InterPro" id="IPR036514">
    <property type="entry name" value="SGNH_hydro_sf"/>
</dbReference>
<dbReference type="SUPFAM" id="SSF52266">
    <property type="entry name" value="SGNH hydrolase"/>
    <property type="match status" value="1"/>
</dbReference>
<proteinExistence type="predicted"/>
<evidence type="ECO:0000313" key="4">
    <source>
        <dbReference type="Proteomes" id="UP001148932"/>
    </source>
</evidence>
<dbReference type="EMBL" id="JAPCKI010000005">
    <property type="protein sequence ID" value="MDD2178022.1"/>
    <property type="molecule type" value="Genomic_DNA"/>
</dbReference>
<dbReference type="PANTHER" id="PTHR31988">
    <property type="entry name" value="ESTERASE, PUTATIVE (DUF303)-RELATED"/>
    <property type="match status" value="1"/>
</dbReference>
<evidence type="ECO:0000256" key="1">
    <source>
        <dbReference type="ARBA" id="ARBA00022801"/>
    </source>
</evidence>
<name>A0ABT5RWE4_9BURK</name>
<feature type="domain" description="Sialate O-acetylesterase" evidence="2">
    <location>
        <begin position="4"/>
        <end position="286"/>
    </location>
</feature>
<keyword evidence="4" id="KW-1185">Reference proteome</keyword>
<comment type="caution">
    <text evidence="3">The sequence shown here is derived from an EMBL/GenBank/DDBJ whole genome shotgun (WGS) entry which is preliminary data.</text>
</comment>
<dbReference type="RefSeq" id="WP_274110300.1">
    <property type="nucleotide sequence ID" value="NZ_JAPCKI010000005.1"/>
</dbReference>
<protein>
    <submittedName>
        <fullName evidence="3">Sialate O-acetylesterase</fullName>
    </submittedName>
</protein>
<sequence>MPVRKLFVVAGQSNAAGLASVRDIVGGVDDYARQDTVFPNVKIYGIYGAPQGVTGRDDGRLSRGVQWSRFASWQLARPGFGFKNFKQYTNDFPADVTAQEIFGPELYLARYLNDYFPLDSYIVKLAVANTSLRNAGGLDNWAPSGHLNNELLKMIASAYNTQRSKVRLQVSGLFWMQGETDALNKTSALQYKKNLSGFIKKFRQSLVRMQCASDVDVPVVVGRIQDNPVWVYRSHVRLAQAQVAHELPRVSLVDTDDLSAHLVVGGVHFNEIAQARLGGRAFKAFIAGADNAKKE</sequence>
<reference evidence="3" key="1">
    <citation type="submission" date="2022-10" db="EMBL/GenBank/DDBJ databases">
        <title>Description of microaerobic benzene degrading bacteria.</title>
        <authorList>
            <person name="Bedics A."/>
            <person name="Tancsics A."/>
            <person name="Banerjee S."/>
        </authorList>
    </citation>
    <scope>NUCLEOTIDE SEQUENCE</scope>
    <source>
        <strain evidence="3">D2M1</strain>
    </source>
</reference>
<evidence type="ECO:0000313" key="3">
    <source>
        <dbReference type="EMBL" id="MDD2178022.1"/>
    </source>
</evidence>